<dbReference type="KEGG" id="more:E1B28_012932"/>
<protein>
    <submittedName>
        <fullName evidence="1">Uncharacterized protein</fullName>
    </submittedName>
</protein>
<keyword evidence="2" id="KW-1185">Reference proteome</keyword>
<gene>
    <name evidence="1" type="ORF">E1B28_012932</name>
</gene>
<dbReference type="EMBL" id="CM032188">
    <property type="protein sequence ID" value="KAG7088986.1"/>
    <property type="molecule type" value="Genomic_DNA"/>
</dbReference>
<organism evidence="1 2">
    <name type="scientific">Marasmius oreades</name>
    <name type="common">fairy-ring Marasmius</name>
    <dbReference type="NCBI Taxonomy" id="181124"/>
    <lineage>
        <taxon>Eukaryota</taxon>
        <taxon>Fungi</taxon>
        <taxon>Dikarya</taxon>
        <taxon>Basidiomycota</taxon>
        <taxon>Agaricomycotina</taxon>
        <taxon>Agaricomycetes</taxon>
        <taxon>Agaricomycetidae</taxon>
        <taxon>Agaricales</taxon>
        <taxon>Marasmiineae</taxon>
        <taxon>Marasmiaceae</taxon>
        <taxon>Marasmius</taxon>
    </lineage>
</organism>
<dbReference type="AlphaFoldDB" id="A0A9P7RTL1"/>
<evidence type="ECO:0000313" key="1">
    <source>
        <dbReference type="EMBL" id="KAG7088986.1"/>
    </source>
</evidence>
<sequence length="99" mass="11128">MSTLSRRSWSGSGTCHTITPLAASVYSFNFWPPLPFFSDNRHGGPKHPLEASDAVRCHDTDSRTKALLLRSLMISVQGTSHPKTLRETIQRNPILIRRI</sequence>
<reference evidence="1" key="1">
    <citation type="journal article" date="2021" name="Genome Biol. Evol.">
        <title>The assembled and annotated genome of the fairy-ring fungus Marasmius oreades.</title>
        <authorList>
            <person name="Hiltunen M."/>
            <person name="Ament-Velasquez S.L."/>
            <person name="Johannesson H."/>
        </authorList>
    </citation>
    <scope>NUCLEOTIDE SEQUENCE</scope>
    <source>
        <strain evidence="1">03SP1</strain>
    </source>
</reference>
<dbReference type="Proteomes" id="UP001049176">
    <property type="component" value="Chromosome 8"/>
</dbReference>
<proteinExistence type="predicted"/>
<comment type="caution">
    <text evidence="1">The sequence shown here is derived from an EMBL/GenBank/DDBJ whole genome shotgun (WGS) entry which is preliminary data.</text>
</comment>
<evidence type="ECO:0000313" key="2">
    <source>
        <dbReference type="Proteomes" id="UP001049176"/>
    </source>
</evidence>
<dbReference type="RefSeq" id="XP_043005457.1">
    <property type="nucleotide sequence ID" value="XM_043158085.1"/>
</dbReference>
<accession>A0A9P7RTL1</accession>
<dbReference type="GeneID" id="66082007"/>
<name>A0A9P7RTL1_9AGAR</name>